<dbReference type="InterPro" id="IPR033121">
    <property type="entry name" value="PEPTIDASE_A1"/>
</dbReference>
<gene>
    <name evidence="8" type="ORF">CB0940_06757</name>
    <name evidence="9" type="ORF">RHO25_007305</name>
</gene>
<feature type="domain" description="Peptidase A1" evidence="7">
    <location>
        <begin position="21"/>
        <end position="383"/>
    </location>
</feature>
<dbReference type="EMBL" id="CP134188">
    <property type="protein sequence ID" value="WPB02669.1"/>
    <property type="molecule type" value="Genomic_DNA"/>
</dbReference>
<dbReference type="GO" id="GO:0071944">
    <property type="term" value="C:cell periphery"/>
    <property type="evidence" value="ECO:0007669"/>
    <property type="project" value="UniProtKB-ARBA"/>
</dbReference>
<feature type="region of interest" description="Disordered" evidence="5">
    <location>
        <begin position="510"/>
        <end position="581"/>
    </location>
</feature>
<dbReference type="GO" id="GO:0016020">
    <property type="term" value="C:membrane"/>
    <property type="evidence" value="ECO:0007669"/>
    <property type="project" value="UniProtKB-SubCell"/>
</dbReference>
<dbReference type="PANTHER" id="PTHR15549">
    <property type="entry name" value="PAIRED IMMUNOGLOBULIN-LIKE TYPE 2 RECEPTOR"/>
    <property type="match status" value="1"/>
</dbReference>
<evidence type="ECO:0000313" key="9">
    <source>
        <dbReference type="EMBL" id="WPB02669.1"/>
    </source>
</evidence>
<evidence type="ECO:0000256" key="4">
    <source>
        <dbReference type="ARBA" id="ARBA00023136"/>
    </source>
</evidence>
<dbReference type="SUPFAM" id="SSF50630">
    <property type="entry name" value="Acid proteases"/>
    <property type="match status" value="1"/>
</dbReference>
<organism evidence="8 10">
    <name type="scientific">Cercospora beticola</name>
    <name type="common">Sugarbeet leaf spot fungus</name>
    <dbReference type="NCBI Taxonomy" id="122368"/>
    <lineage>
        <taxon>Eukaryota</taxon>
        <taxon>Fungi</taxon>
        <taxon>Dikarya</taxon>
        <taxon>Ascomycota</taxon>
        <taxon>Pezizomycotina</taxon>
        <taxon>Dothideomycetes</taxon>
        <taxon>Dothideomycetidae</taxon>
        <taxon>Mycosphaerellales</taxon>
        <taxon>Mycosphaerellaceae</taxon>
        <taxon>Cercospora</taxon>
    </lineage>
</organism>
<evidence type="ECO:0000313" key="10">
    <source>
        <dbReference type="Proteomes" id="UP000230605"/>
    </source>
</evidence>
<evidence type="ECO:0000259" key="7">
    <source>
        <dbReference type="PROSITE" id="PS51767"/>
    </source>
</evidence>
<evidence type="ECO:0000313" key="8">
    <source>
        <dbReference type="EMBL" id="PIA88917.1"/>
    </source>
</evidence>
<keyword evidence="3 6" id="KW-1133">Transmembrane helix</keyword>
<feature type="region of interest" description="Disordered" evidence="5">
    <location>
        <begin position="593"/>
        <end position="614"/>
    </location>
</feature>
<feature type="transmembrane region" description="Helical" evidence="6">
    <location>
        <begin position="414"/>
        <end position="437"/>
    </location>
</feature>
<evidence type="ECO:0000256" key="2">
    <source>
        <dbReference type="ARBA" id="ARBA00022692"/>
    </source>
</evidence>
<protein>
    <recommendedName>
        <fullName evidence="7">Peptidase A1 domain-containing protein</fullName>
    </recommendedName>
</protein>
<keyword evidence="11" id="KW-1185">Reference proteome</keyword>
<keyword evidence="4 6" id="KW-0472">Membrane</keyword>
<dbReference type="EMBL" id="LKMD01000108">
    <property type="protein sequence ID" value="PIA88917.1"/>
    <property type="molecule type" value="Genomic_DNA"/>
</dbReference>
<proteinExistence type="predicted"/>
<reference evidence="9 11" key="2">
    <citation type="submission" date="2023-09" db="EMBL/GenBank/DDBJ databases">
        <title>Complete-Gapless Cercospora beticola genome.</title>
        <authorList>
            <person name="Wyatt N.A."/>
            <person name="Spanner R.E."/>
            <person name="Bolton M.D."/>
        </authorList>
    </citation>
    <scope>NUCLEOTIDE SEQUENCE [LARGE SCALE GENOMIC DNA]</scope>
    <source>
        <strain evidence="9">Cb09-40</strain>
    </source>
</reference>
<feature type="compositionally biased region" description="Low complexity" evidence="5">
    <location>
        <begin position="541"/>
        <end position="574"/>
    </location>
</feature>
<keyword evidence="2 6" id="KW-0812">Transmembrane</keyword>
<evidence type="ECO:0000256" key="3">
    <source>
        <dbReference type="ARBA" id="ARBA00022989"/>
    </source>
</evidence>
<evidence type="ECO:0000313" key="11">
    <source>
        <dbReference type="Proteomes" id="UP001302367"/>
    </source>
</evidence>
<evidence type="ECO:0000256" key="5">
    <source>
        <dbReference type="SAM" id="MobiDB-lite"/>
    </source>
</evidence>
<name>A0A2G5H8Q9_CERBT</name>
<evidence type="ECO:0000256" key="6">
    <source>
        <dbReference type="SAM" id="Phobius"/>
    </source>
</evidence>
<dbReference type="OrthoDB" id="4074350at2759"/>
<dbReference type="InterPro" id="IPR021109">
    <property type="entry name" value="Peptidase_aspartic_dom_sf"/>
</dbReference>
<evidence type="ECO:0000256" key="1">
    <source>
        <dbReference type="ARBA" id="ARBA00004167"/>
    </source>
</evidence>
<dbReference type="InterPro" id="IPR051694">
    <property type="entry name" value="Immunoregulatory_rcpt-like"/>
</dbReference>
<feature type="compositionally biased region" description="Polar residues" evidence="5">
    <location>
        <begin position="518"/>
        <end position="536"/>
    </location>
</feature>
<sequence>MSGAISIQPSRSWHGNDGNWSTFAFRIGDPDRVVNLLPATIGTSFWPVNIQGCYYPPTGIGSDPEECPELRGGLLDPSVSTSKSVLPCEDGPFCELPYNAAEKALGYVGAAAVALDTVVLGTGAESPRIEQQVVAAYADANYRPFVGSFGLSAYPVYVNGTSLDDGRPSMLQTLRTNNVIGSQYFAYTAGAYYRGEPSQWASLTLGGYDQLRGNDPDDRLAVTLSSDSSSDLILRIREIDVGDGLVNNARIPAQVNSLVPEIWLPTSACNIFEDAFGLEWNSTLNYYLVSEEQHQRMLQFNRSVTFLLAANDTSKDVPIVLPYAAFDLELQWPLANITDTSTRRRYFPLRRAPDDGRSNVLGRVFLQEAYLAVDYDKREFYLSQARFPETPSDTKLVSPSGVGDGGSDGLSVGAIVGIAVGAAAVVIILLAVAFWFWRRRRRAQREERELQYAASGVFSRNSIAGTTINDTPTPNNMEFYKADAQPGMAEHKPELDATGTARGTNAYHRHELSAGSVRKTSQQTGISRSAISPVSNRHTRSMSYGSSLSQPSPSLEHSPSPGHASPASNHASNAWFGGSGPFHELHANEMAMRGEQPHSGRPISGESVGVAPAREASPIPAPLVPAAAGVSATLSSPAEVRSPVSPEERRVID</sequence>
<dbReference type="Proteomes" id="UP001302367">
    <property type="component" value="Chromosome 5"/>
</dbReference>
<reference evidence="8 10" key="1">
    <citation type="submission" date="2015-10" db="EMBL/GenBank/DDBJ databases">
        <title>The cercosporin biosynthetic gene cluster was horizontally transferred to several fungal lineages and shown to be expanded in Cercospora beticola based on microsynteny with recipient genomes.</title>
        <authorList>
            <person name="De Jonge R."/>
            <person name="Ebert M.K."/>
            <person name="Suttle J.C."/>
            <person name="Jurick Ii W.M."/>
            <person name="Secor G.A."/>
            <person name="Thomma B.P."/>
            <person name="Van De Peer Y."/>
            <person name="Bolton M.D."/>
        </authorList>
    </citation>
    <scope>NUCLEOTIDE SEQUENCE [LARGE SCALE GENOMIC DNA]</scope>
    <source>
        <strain evidence="8 10">09-40</strain>
    </source>
</reference>
<feature type="region of interest" description="Disordered" evidence="5">
    <location>
        <begin position="630"/>
        <end position="653"/>
    </location>
</feature>
<accession>A0A2G5H8Q9</accession>
<comment type="subcellular location">
    <subcellularLocation>
        <location evidence="1">Membrane</location>
        <topology evidence="1">Single-pass membrane protein</topology>
    </subcellularLocation>
</comment>
<dbReference type="Gene3D" id="2.40.70.10">
    <property type="entry name" value="Acid Proteases"/>
    <property type="match status" value="1"/>
</dbReference>
<dbReference type="AlphaFoldDB" id="A0A2G5H8Q9"/>
<dbReference type="Proteomes" id="UP000230605">
    <property type="component" value="Chromosome 5"/>
</dbReference>
<dbReference type="PROSITE" id="PS51767">
    <property type="entry name" value="PEPTIDASE_A1"/>
    <property type="match status" value="1"/>
</dbReference>